<evidence type="ECO:0000256" key="1">
    <source>
        <dbReference type="ARBA" id="ARBA00010641"/>
    </source>
</evidence>
<dbReference type="InterPro" id="IPR039425">
    <property type="entry name" value="RNA_pol_sigma-70-like"/>
</dbReference>
<dbReference type="PANTHER" id="PTHR43133:SF58">
    <property type="entry name" value="ECF RNA POLYMERASE SIGMA FACTOR SIGD"/>
    <property type="match status" value="1"/>
</dbReference>
<evidence type="ECO:0000259" key="6">
    <source>
        <dbReference type="Pfam" id="PF04545"/>
    </source>
</evidence>
<gene>
    <name evidence="7" type="ORF">GCM10009849_33630</name>
</gene>
<accession>A0ABN3C196</accession>
<dbReference type="Gene3D" id="1.10.10.10">
    <property type="entry name" value="Winged helix-like DNA-binding domain superfamily/Winged helix DNA-binding domain"/>
    <property type="match status" value="1"/>
</dbReference>
<organism evidence="7 8">
    <name type="scientific">Sinomonas flava</name>
    <dbReference type="NCBI Taxonomy" id="496857"/>
    <lineage>
        <taxon>Bacteria</taxon>
        <taxon>Bacillati</taxon>
        <taxon>Actinomycetota</taxon>
        <taxon>Actinomycetes</taxon>
        <taxon>Micrococcales</taxon>
        <taxon>Micrococcaceae</taxon>
        <taxon>Sinomonas</taxon>
    </lineage>
</organism>
<keyword evidence="4" id="KW-0238">DNA-binding</keyword>
<evidence type="ECO:0000313" key="8">
    <source>
        <dbReference type="Proteomes" id="UP001500432"/>
    </source>
</evidence>
<dbReference type="SUPFAM" id="SSF88659">
    <property type="entry name" value="Sigma3 and sigma4 domains of RNA polymerase sigma factors"/>
    <property type="match status" value="1"/>
</dbReference>
<dbReference type="InterPro" id="IPR007630">
    <property type="entry name" value="RNA_pol_sigma70_r4"/>
</dbReference>
<keyword evidence="8" id="KW-1185">Reference proteome</keyword>
<evidence type="ECO:0000313" key="7">
    <source>
        <dbReference type="EMBL" id="GAA2202991.1"/>
    </source>
</evidence>
<dbReference type="Gene3D" id="1.10.1740.10">
    <property type="match status" value="1"/>
</dbReference>
<dbReference type="InterPro" id="IPR036388">
    <property type="entry name" value="WH-like_DNA-bd_sf"/>
</dbReference>
<dbReference type="InterPro" id="IPR014284">
    <property type="entry name" value="RNA_pol_sigma-70_dom"/>
</dbReference>
<dbReference type="CDD" id="cd06171">
    <property type="entry name" value="Sigma70_r4"/>
    <property type="match status" value="1"/>
</dbReference>
<dbReference type="InterPro" id="IPR013324">
    <property type="entry name" value="RNA_pol_sigma_r3/r4-like"/>
</dbReference>
<protein>
    <recommendedName>
        <fullName evidence="6">RNA polymerase sigma-70 region 4 domain-containing protein</fullName>
    </recommendedName>
</protein>
<dbReference type="PANTHER" id="PTHR43133">
    <property type="entry name" value="RNA POLYMERASE ECF-TYPE SIGMA FACTO"/>
    <property type="match status" value="1"/>
</dbReference>
<keyword evidence="2" id="KW-0805">Transcription regulation</keyword>
<keyword evidence="3" id="KW-0731">Sigma factor</keyword>
<dbReference type="NCBIfam" id="TIGR02937">
    <property type="entry name" value="sigma70-ECF"/>
    <property type="match status" value="1"/>
</dbReference>
<dbReference type="SUPFAM" id="SSF88946">
    <property type="entry name" value="Sigma2 domain of RNA polymerase sigma factors"/>
    <property type="match status" value="1"/>
</dbReference>
<dbReference type="Proteomes" id="UP001500432">
    <property type="component" value="Unassembled WGS sequence"/>
</dbReference>
<proteinExistence type="inferred from homology"/>
<dbReference type="InterPro" id="IPR013325">
    <property type="entry name" value="RNA_pol_sigma_r2"/>
</dbReference>
<dbReference type="RefSeq" id="WP_344300969.1">
    <property type="nucleotide sequence ID" value="NZ_BAAAQW010000012.1"/>
</dbReference>
<evidence type="ECO:0000256" key="5">
    <source>
        <dbReference type="ARBA" id="ARBA00023163"/>
    </source>
</evidence>
<feature type="domain" description="RNA polymerase sigma-70 region 4" evidence="6">
    <location>
        <begin position="137"/>
        <end position="186"/>
    </location>
</feature>
<comment type="caution">
    <text evidence="7">The sequence shown here is derived from an EMBL/GenBank/DDBJ whole genome shotgun (WGS) entry which is preliminary data.</text>
</comment>
<name>A0ABN3C196_9MICC</name>
<dbReference type="EMBL" id="BAAAQW010000012">
    <property type="protein sequence ID" value="GAA2202991.1"/>
    <property type="molecule type" value="Genomic_DNA"/>
</dbReference>
<evidence type="ECO:0000256" key="2">
    <source>
        <dbReference type="ARBA" id="ARBA00023015"/>
    </source>
</evidence>
<evidence type="ECO:0000256" key="4">
    <source>
        <dbReference type="ARBA" id="ARBA00023125"/>
    </source>
</evidence>
<sequence length="196" mass="21001">MTTQKLPGHTGPDAGPADLASLFTAAYRTYSASVRGYLRARGVDDPDAATHDVFLALYTRMTPPEGDAGPGTPPRVTGGLEGAKALAFTIAHGRAVDHHRRRSRTPLLVAHEQDEDPRPSPPTPEDEVLAASGVLRLLGDLSDDHREVLLLRVVADLSIEQTAEIMGRTTGAVKQLQRRALDALRATAKTAELSTR</sequence>
<dbReference type="Pfam" id="PF04545">
    <property type="entry name" value="Sigma70_r4"/>
    <property type="match status" value="1"/>
</dbReference>
<keyword evidence="5" id="KW-0804">Transcription</keyword>
<evidence type="ECO:0000256" key="3">
    <source>
        <dbReference type="ARBA" id="ARBA00023082"/>
    </source>
</evidence>
<reference evidence="7 8" key="1">
    <citation type="journal article" date="2019" name="Int. J. Syst. Evol. Microbiol.">
        <title>The Global Catalogue of Microorganisms (GCM) 10K type strain sequencing project: providing services to taxonomists for standard genome sequencing and annotation.</title>
        <authorList>
            <consortium name="The Broad Institute Genomics Platform"/>
            <consortium name="The Broad Institute Genome Sequencing Center for Infectious Disease"/>
            <person name="Wu L."/>
            <person name="Ma J."/>
        </authorList>
    </citation>
    <scope>NUCLEOTIDE SEQUENCE [LARGE SCALE GENOMIC DNA]</scope>
    <source>
        <strain evidence="7 8">JCM 16034</strain>
    </source>
</reference>
<comment type="similarity">
    <text evidence="1">Belongs to the sigma-70 factor family. ECF subfamily.</text>
</comment>